<keyword evidence="2" id="KW-1185">Reference proteome</keyword>
<gene>
    <name evidence="1" type="ORF">RF11_15651</name>
</gene>
<organism evidence="1 2">
    <name type="scientific">Thelohanellus kitauei</name>
    <name type="common">Myxosporean</name>
    <dbReference type="NCBI Taxonomy" id="669202"/>
    <lineage>
        <taxon>Eukaryota</taxon>
        <taxon>Metazoa</taxon>
        <taxon>Cnidaria</taxon>
        <taxon>Myxozoa</taxon>
        <taxon>Myxosporea</taxon>
        <taxon>Bivalvulida</taxon>
        <taxon>Platysporina</taxon>
        <taxon>Myxobolidae</taxon>
        <taxon>Thelohanellus</taxon>
    </lineage>
</organism>
<dbReference type="EMBL" id="JWZT01001959">
    <property type="protein sequence ID" value="KII70820.1"/>
    <property type="molecule type" value="Genomic_DNA"/>
</dbReference>
<comment type="caution">
    <text evidence="1">The sequence shown here is derived from an EMBL/GenBank/DDBJ whole genome shotgun (WGS) entry which is preliminary data.</text>
</comment>
<protein>
    <submittedName>
        <fullName evidence="1">Uncharacterized protein</fullName>
    </submittedName>
</protein>
<proteinExistence type="predicted"/>
<dbReference type="AlphaFoldDB" id="A0A0C2N391"/>
<accession>A0A0C2N391</accession>
<sequence length="101" mass="11278">MGDRIINHPGYRNDQKGIHFCNKTTLTDNKNPIELGSNTSTSEVDYPISQEKSSATIYERDFVSSKADAFKLEGQSVSHLSAIDIDCQKDEVSGFMPRHIT</sequence>
<evidence type="ECO:0000313" key="1">
    <source>
        <dbReference type="EMBL" id="KII70820.1"/>
    </source>
</evidence>
<evidence type="ECO:0000313" key="2">
    <source>
        <dbReference type="Proteomes" id="UP000031668"/>
    </source>
</evidence>
<name>A0A0C2N391_THEKT</name>
<dbReference type="Proteomes" id="UP000031668">
    <property type="component" value="Unassembled WGS sequence"/>
</dbReference>
<reference evidence="1 2" key="1">
    <citation type="journal article" date="2014" name="Genome Biol. Evol.">
        <title>The genome of the myxosporean Thelohanellus kitauei shows adaptations to nutrient acquisition within its fish host.</title>
        <authorList>
            <person name="Yang Y."/>
            <person name="Xiong J."/>
            <person name="Zhou Z."/>
            <person name="Huo F."/>
            <person name="Miao W."/>
            <person name="Ran C."/>
            <person name="Liu Y."/>
            <person name="Zhang J."/>
            <person name="Feng J."/>
            <person name="Wang M."/>
            <person name="Wang M."/>
            <person name="Wang L."/>
            <person name="Yao B."/>
        </authorList>
    </citation>
    <scope>NUCLEOTIDE SEQUENCE [LARGE SCALE GENOMIC DNA]</scope>
    <source>
        <strain evidence="1">Wuqing</strain>
    </source>
</reference>